<dbReference type="STRING" id="1332080.ATN00_18305"/>
<dbReference type="OrthoDB" id="9806511at2"/>
<dbReference type="Proteomes" id="UP000056968">
    <property type="component" value="Chromosome"/>
</dbReference>
<dbReference type="PIRSF" id="PIRSF028291">
    <property type="entry name" value="UCP028291"/>
    <property type="match status" value="1"/>
</dbReference>
<dbReference type="KEGG" id="sbd:ATN00_18305"/>
<dbReference type="Gene3D" id="3.30.310.50">
    <property type="entry name" value="Alpha-D-phosphohexomutase, C-terminal domain"/>
    <property type="match status" value="1"/>
</dbReference>
<dbReference type="InterPro" id="IPR014543">
    <property type="entry name" value="UCP028291"/>
</dbReference>
<protein>
    <recommendedName>
        <fullName evidence="3">2,4-dihydroxyhept-2-ene-1,7-dioic acid aldolase</fullName>
    </recommendedName>
</protein>
<reference evidence="1 2" key="1">
    <citation type="submission" date="2015-11" db="EMBL/GenBank/DDBJ databases">
        <title>A Two-component Flavoprotein Monooxygenase System MeaXY Responsible for para-Hydroxylation of 2-Methyl-6-ethylaniline and 2,6-Diethylaniline in Sphingobium baderi DE-13.</title>
        <authorList>
            <person name="Cheng M."/>
            <person name="Meng Q."/>
            <person name="Yang Y."/>
            <person name="Chu C."/>
            <person name="Yan X."/>
            <person name="He J."/>
            <person name="Li S."/>
        </authorList>
    </citation>
    <scope>NUCLEOTIDE SEQUENCE [LARGE SCALE GENOMIC DNA]</scope>
    <source>
        <strain evidence="1 2">DE-13</strain>
    </source>
</reference>
<organism evidence="1 2">
    <name type="scientific">Sphingobium baderi</name>
    <dbReference type="NCBI Taxonomy" id="1332080"/>
    <lineage>
        <taxon>Bacteria</taxon>
        <taxon>Pseudomonadati</taxon>
        <taxon>Pseudomonadota</taxon>
        <taxon>Alphaproteobacteria</taxon>
        <taxon>Sphingomonadales</taxon>
        <taxon>Sphingomonadaceae</taxon>
        <taxon>Sphingobium</taxon>
    </lineage>
</organism>
<evidence type="ECO:0000313" key="2">
    <source>
        <dbReference type="Proteomes" id="UP000056968"/>
    </source>
</evidence>
<dbReference type="AlphaFoldDB" id="A0A0S3F2N0"/>
<dbReference type="Pfam" id="PF09981">
    <property type="entry name" value="DUF2218"/>
    <property type="match status" value="1"/>
</dbReference>
<sequence>MTLTAHVPTGHASRYLQQLCKHWGHKFETDFDAQQGRIALPMGAVRMTAAPEALTVTIEPKGDADVEQFKQVVVAHLDRFAFREGPLTFDWQ</sequence>
<evidence type="ECO:0000313" key="1">
    <source>
        <dbReference type="EMBL" id="ALR21956.1"/>
    </source>
</evidence>
<proteinExistence type="predicted"/>
<evidence type="ECO:0008006" key="3">
    <source>
        <dbReference type="Google" id="ProtNLM"/>
    </source>
</evidence>
<keyword evidence="2" id="KW-1185">Reference proteome</keyword>
<dbReference type="RefSeq" id="WP_062067429.1">
    <property type="nucleotide sequence ID" value="NZ_CP013264.1"/>
</dbReference>
<dbReference type="EMBL" id="CP013264">
    <property type="protein sequence ID" value="ALR21956.1"/>
    <property type="molecule type" value="Genomic_DNA"/>
</dbReference>
<gene>
    <name evidence="1" type="ORF">ATN00_18305</name>
</gene>
<name>A0A0S3F2N0_9SPHN</name>
<accession>A0A0S3F2N0</accession>